<gene>
    <name evidence="1" type="ORF">J3D65DRAFT_39324</name>
</gene>
<comment type="caution">
    <text evidence="1">The sequence shown here is derived from an EMBL/GenBank/DDBJ whole genome shotgun (WGS) entry which is preliminary data.</text>
</comment>
<organism evidence="1 2">
    <name type="scientific">Phyllosticta citribraziliensis</name>
    <dbReference type="NCBI Taxonomy" id="989973"/>
    <lineage>
        <taxon>Eukaryota</taxon>
        <taxon>Fungi</taxon>
        <taxon>Dikarya</taxon>
        <taxon>Ascomycota</taxon>
        <taxon>Pezizomycotina</taxon>
        <taxon>Dothideomycetes</taxon>
        <taxon>Dothideomycetes incertae sedis</taxon>
        <taxon>Botryosphaeriales</taxon>
        <taxon>Phyllostictaceae</taxon>
        <taxon>Phyllosticta</taxon>
    </lineage>
</organism>
<name>A0ABR1MC41_9PEZI</name>
<reference evidence="1 2" key="1">
    <citation type="submission" date="2024-04" db="EMBL/GenBank/DDBJ databases">
        <title>Phyllosticta paracitricarpa is synonymous to the EU quarantine fungus P. citricarpa based on phylogenomic analyses.</title>
        <authorList>
            <consortium name="Lawrence Berkeley National Laboratory"/>
            <person name="Van ingen-buijs V.A."/>
            <person name="Van westerhoven A.C."/>
            <person name="Haridas S."/>
            <person name="Skiadas P."/>
            <person name="Martin F."/>
            <person name="Groenewald J.Z."/>
            <person name="Crous P.W."/>
            <person name="Seidl M.F."/>
        </authorList>
    </citation>
    <scope>NUCLEOTIDE SEQUENCE [LARGE SCALE GENOMIC DNA]</scope>
    <source>
        <strain evidence="1 2">CPC 17464</strain>
    </source>
</reference>
<dbReference type="RefSeq" id="XP_066660084.1">
    <property type="nucleotide sequence ID" value="XM_066795863.1"/>
</dbReference>
<evidence type="ECO:0000313" key="1">
    <source>
        <dbReference type="EMBL" id="KAK7544849.1"/>
    </source>
</evidence>
<protein>
    <submittedName>
        <fullName evidence="1">Uncharacterized protein</fullName>
    </submittedName>
</protein>
<sequence>MHLIRKPGGGSKFTCRKPLNLGQRVERDFHGCLTRSKQRAFAQGPGRAFQTHNPAAQRERGLGAHTLAHRRRGTGKREIPFTAEALTESNRASYRDEVGRISVCVPIFPIGRLLRKRRSVRCSSSGLLTFPSSQVANAFGRFPCIRKGWSWSRSTCPAKACHSLCGKVPESRVTFFDEKCPHCFLCEQYLDDLHLDQIKHLDGLIHHPQNSVLSSVFGLFGSLASPELSLLKYPSGSGSLRRQRFCLSTNS</sequence>
<dbReference type="EMBL" id="JBBPEH010000001">
    <property type="protein sequence ID" value="KAK7544849.1"/>
    <property type="molecule type" value="Genomic_DNA"/>
</dbReference>
<proteinExistence type="predicted"/>
<dbReference type="GeneID" id="92028769"/>
<evidence type="ECO:0000313" key="2">
    <source>
        <dbReference type="Proteomes" id="UP001360953"/>
    </source>
</evidence>
<dbReference type="Proteomes" id="UP001360953">
    <property type="component" value="Unassembled WGS sequence"/>
</dbReference>
<keyword evidence="2" id="KW-1185">Reference proteome</keyword>
<accession>A0ABR1MC41</accession>